<organism evidence="1 2">
    <name type="scientific">Candidatus Nanohalobium constans</name>
    <dbReference type="NCBI Taxonomy" id="2565781"/>
    <lineage>
        <taxon>Archaea</taxon>
        <taxon>Candidatus Nanohalarchaeota</taxon>
        <taxon>Candidatus Nanohalobia</taxon>
        <taxon>Candidatus Nanohalobiales</taxon>
        <taxon>Candidatus Nanohalobiaceae</taxon>
        <taxon>Candidatus Nanohalobium</taxon>
    </lineage>
</organism>
<protein>
    <submittedName>
        <fullName evidence="1">Uncharacterized protein</fullName>
    </submittedName>
</protein>
<dbReference type="EMBL" id="CP040089">
    <property type="protein sequence ID" value="QGA80876.1"/>
    <property type="molecule type" value="Genomic_DNA"/>
</dbReference>
<keyword evidence="2" id="KW-1185">Reference proteome</keyword>
<dbReference type="AlphaFoldDB" id="A0A5Q0UH16"/>
<dbReference type="KEGG" id="ncon:LC1Nh_1000"/>
<accession>A0A5Q0UH16</accession>
<evidence type="ECO:0000313" key="1">
    <source>
        <dbReference type="EMBL" id="QGA80876.1"/>
    </source>
</evidence>
<proteinExistence type="predicted"/>
<gene>
    <name evidence="1" type="ORF">LC1Nh_1000</name>
</gene>
<reference evidence="2" key="1">
    <citation type="submission" date="2019-05" db="EMBL/GenBank/DDBJ databases">
        <title>Candidatus Nanohalobium constans, a novel model system to study the DPANN nano-sized archaea: genomic and physiological characterization of a nanoarchaeon co-cultured with its chitinotrophic host.</title>
        <authorList>
            <person name="La Cono V."/>
            <person name="Arcadi E."/>
            <person name="Crisafi F."/>
            <person name="Denaro R."/>
            <person name="La Spada G."/>
            <person name="Messina E."/>
            <person name="Smedile F."/>
            <person name="Toshchakov S.V."/>
            <person name="Shevchenko M.A."/>
            <person name="Golyshin P.N."/>
            <person name="Golyshina O.V."/>
            <person name="Ferrer M."/>
            <person name="Rohde M."/>
            <person name="Mushegian A."/>
            <person name="Sorokin D.Y."/>
            <person name="Giuliano L."/>
            <person name="Yakimov M.M."/>
        </authorList>
    </citation>
    <scope>NUCLEOTIDE SEQUENCE [LARGE SCALE GENOMIC DNA]</scope>
    <source>
        <strain evidence="2">LC1Nh</strain>
    </source>
</reference>
<name>A0A5Q0UH16_9ARCH</name>
<sequence>MMATTYKSRATSKEEYLKLLNNLKEVKKNRGGYKKSFENMLDEYFLCKQVENPDIYFFRYRFGEGKSTFGLSQLTRGDLFISPTQKQSKSNQSHYEDIHPENKHKTIRIFGFDYIIGRIDPIRSNI</sequence>
<dbReference type="Proteomes" id="UP000377803">
    <property type="component" value="Chromosome"/>
</dbReference>
<evidence type="ECO:0000313" key="2">
    <source>
        <dbReference type="Proteomes" id="UP000377803"/>
    </source>
</evidence>